<name>A0A2J6XC16_9CHLR</name>
<sequence length="275" mass="30329">MLRPFWRATLLLLILLLSLLLLATCASNRTAFATPLYVQQLTTKPDDYNGREVTVDGAYVWRPGDPGLAVLAVGVSTLDNGLDAQPIGEPIWVEGFPAEVTEHLHRPGDSVYGFVRVRGRFEAGGNYGPGGAYRFLLMVSSAEPIERIRRIEQRLTDRPLGPDKVSFFELLRNPQQYQGQRITTQAYYFWNSVIYVLAEGISTEEDGSSPQPVGGAIWVEQFPPDQSAALTIGPNNSFVWGLVEVTGTFQTGGGFGRDGAYRSIFFVESARPLQP</sequence>
<organism evidence="1 2">
    <name type="scientific">Chloroflexus aggregans</name>
    <dbReference type="NCBI Taxonomy" id="152260"/>
    <lineage>
        <taxon>Bacteria</taxon>
        <taxon>Bacillati</taxon>
        <taxon>Chloroflexota</taxon>
        <taxon>Chloroflexia</taxon>
        <taxon>Chloroflexales</taxon>
        <taxon>Chloroflexineae</taxon>
        <taxon>Chloroflexaceae</taxon>
        <taxon>Chloroflexus</taxon>
    </lineage>
</organism>
<reference evidence="1 2" key="1">
    <citation type="submission" date="2018-01" db="EMBL/GenBank/DDBJ databases">
        <title>Metagenomic assembled genomes from two thermal pools in the Uzon Caldera, Kamchatka, Russia.</title>
        <authorList>
            <person name="Wilkins L."/>
            <person name="Ettinger C."/>
        </authorList>
    </citation>
    <scope>NUCLEOTIDE SEQUENCE [LARGE SCALE GENOMIC DNA]</scope>
    <source>
        <strain evidence="1">ZAV-02</strain>
    </source>
</reference>
<evidence type="ECO:0000313" key="1">
    <source>
        <dbReference type="EMBL" id="PMP85233.1"/>
    </source>
</evidence>
<dbReference type="AlphaFoldDB" id="A0A2J6XC16"/>
<gene>
    <name evidence="1" type="ORF">C0184_02600</name>
</gene>
<dbReference type="EMBL" id="PNIQ01000178">
    <property type="protein sequence ID" value="PMP85233.1"/>
    <property type="molecule type" value="Genomic_DNA"/>
</dbReference>
<evidence type="ECO:0000313" key="2">
    <source>
        <dbReference type="Proteomes" id="UP000243376"/>
    </source>
</evidence>
<proteinExistence type="predicted"/>
<protein>
    <submittedName>
        <fullName evidence="1">Uncharacterized protein</fullName>
    </submittedName>
</protein>
<dbReference type="Proteomes" id="UP000243376">
    <property type="component" value="Unassembled WGS sequence"/>
</dbReference>
<comment type="caution">
    <text evidence="1">The sequence shown here is derived from an EMBL/GenBank/DDBJ whole genome shotgun (WGS) entry which is preliminary data.</text>
</comment>
<accession>A0A2J6XC16</accession>